<evidence type="ECO:0000256" key="1">
    <source>
        <dbReference type="ARBA" id="ARBA00000032"/>
    </source>
</evidence>
<keyword evidence="4" id="KW-0325">Glycoprotein</keyword>
<dbReference type="Gene3D" id="3.40.50.1240">
    <property type="entry name" value="Phosphoglycerate mutase-like"/>
    <property type="match status" value="1"/>
</dbReference>
<dbReference type="RefSeq" id="XP_037141298.1">
    <property type="nucleotide sequence ID" value="XM_037285402.1"/>
</dbReference>
<dbReference type="PIRSF" id="PIRSF000894">
    <property type="entry name" value="Acid_phosphatase"/>
    <property type="match status" value="1"/>
</dbReference>
<dbReference type="Pfam" id="PF00328">
    <property type="entry name" value="His_Phos_2"/>
    <property type="match status" value="1"/>
</dbReference>
<dbReference type="GO" id="GO:0003993">
    <property type="term" value="F:acid phosphatase activity"/>
    <property type="evidence" value="ECO:0007669"/>
    <property type="project" value="UniProtKB-EC"/>
</dbReference>
<feature type="signal peptide" evidence="7">
    <location>
        <begin position="1"/>
        <end position="20"/>
    </location>
</feature>
<evidence type="ECO:0000256" key="2">
    <source>
        <dbReference type="ARBA" id="ARBA00012646"/>
    </source>
</evidence>
<dbReference type="InterPro" id="IPR000560">
    <property type="entry name" value="His_Pase_clade-2"/>
</dbReference>
<feature type="disulfide bond" evidence="6">
    <location>
        <begin position="266"/>
        <end position="279"/>
    </location>
</feature>
<comment type="catalytic activity">
    <reaction evidence="1">
        <text>a phosphate monoester + H2O = an alcohol + phosphate</text>
        <dbReference type="Rhea" id="RHEA:15017"/>
        <dbReference type="ChEBI" id="CHEBI:15377"/>
        <dbReference type="ChEBI" id="CHEBI:30879"/>
        <dbReference type="ChEBI" id="CHEBI:43474"/>
        <dbReference type="ChEBI" id="CHEBI:67140"/>
        <dbReference type="EC" id="3.1.3.2"/>
    </reaction>
</comment>
<evidence type="ECO:0000256" key="4">
    <source>
        <dbReference type="ARBA" id="ARBA00023180"/>
    </source>
</evidence>
<keyword evidence="9" id="KW-1185">Reference proteome</keyword>
<dbReference type="InterPro" id="IPR029033">
    <property type="entry name" value="His_PPase_superfam"/>
</dbReference>
<feature type="disulfide bond" evidence="6">
    <location>
        <begin position="67"/>
        <end position="391"/>
    </location>
</feature>
<dbReference type="GO" id="GO:0009277">
    <property type="term" value="C:fungal-type cell wall"/>
    <property type="evidence" value="ECO:0007669"/>
    <property type="project" value="TreeGrafter"/>
</dbReference>
<feature type="disulfide bond" evidence="6">
    <location>
        <begin position="411"/>
        <end position="419"/>
    </location>
</feature>
<evidence type="ECO:0000256" key="3">
    <source>
        <dbReference type="ARBA" id="ARBA00022801"/>
    </source>
</evidence>
<dbReference type="InterPro" id="IPR016274">
    <property type="entry name" value="Histidine_acid_Pase_euk"/>
</dbReference>
<accession>A0A7G3ZM88</accession>
<dbReference type="SUPFAM" id="SSF53254">
    <property type="entry name" value="Phosphoglycerate mutase-like"/>
    <property type="match status" value="1"/>
</dbReference>
<gene>
    <name evidence="8" type="ORF">HG536_0G04860</name>
</gene>
<dbReference type="PANTHER" id="PTHR20963:SF18">
    <property type="entry name" value="ACID PHOSPHATASE PHO11-RELATED"/>
    <property type="match status" value="1"/>
</dbReference>
<dbReference type="PANTHER" id="PTHR20963">
    <property type="entry name" value="MULTIPLE INOSITOL POLYPHOSPHATE PHOSPHATASE-RELATED"/>
    <property type="match status" value="1"/>
</dbReference>
<reference evidence="8 9" key="1">
    <citation type="submission" date="2020-06" db="EMBL/GenBank/DDBJ databases">
        <title>The yeast mating-type switching endonuclease HO is a domesticated member of an unorthodox homing genetic element family.</title>
        <authorList>
            <person name="Coughlan A.Y."/>
            <person name="Lombardi L."/>
            <person name="Braun-Galleani S."/>
            <person name="Martos A.R."/>
            <person name="Galeote V."/>
            <person name="Bigey F."/>
            <person name="Dequin S."/>
            <person name="Byrne K.P."/>
            <person name="Wolfe K.H."/>
        </authorList>
    </citation>
    <scope>NUCLEOTIDE SEQUENCE [LARGE SCALE GENOMIC DNA]</scope>
    <source>
        <strain evidence="8 9">CBS764</strain>
    </source>
</reference>
<dbReference type="Proteomes" id="UP000515788">
    <property type="component" value="Chromosome 7"/>
</dbReference>
<evidence type="ECO:0000256" key="7">
    <source>
        <dbReference type="SAM" id="SignalP"/>
    </source>
</evidence>
<dbReference type="AlphaFoldDB" id="A0A7G3ZM88"/>
<keyword evidence="7" id="KW-0732">Signal</keyword>
<keyword evidence="6" id="KW-1015">Disulfide bond</keyword>
<organism evidence="8 9">
    <name type="scientific">Torulaspora globosa</name>
    <dbReference type="NCBI Taxonomy" id="48254"/>
    <lineage>
        <taxon>Eukaryota</taxon>
        <taxon>Fungi</taxon>
        <taxon>Dikarya</taxon>
        <taxon>Ascomycota</taxon>
        <taxon>Saccharomycotina</taxon>
        <taxon>Saccharomycetes</taxon>
        <taxon>Saccharomycetales</taxon>
        <taxon>Saccharomycetaceae</taxon>
        <taxon>Torulaspora</taxon>
    </lineage>
</organism>
<sequence length="470" mass="53050">MAMGSALVAILASVAALGQAAVVGRQYAVAVDKIGTQEDIFRFLGGAGPYFSFPFDNGIPEQTPDCCKLMQVQLFARHGERFPTKKKGNKILETYYKLANYTGTFNESLSFLNDDYEFFVRDPEYYEEETTLKNSLNPLNPYTGERDAQRHSQNFLALYKNLLNETSSFAVFTSNSKRCHDTAQFFIDGLGNDYNVSLQVIDEAPSSGANSLTPRYGCANFSESENDGYVRTYSREYLSNLAKRLNIENKGLNLTNSDAENLFFWCAYELNVRGYSDICSIFTEEELIHFSYQDDLESYYENGNGNSLGAVAGSILFNASVELLKQSDDLEQKAWLSFTHDSDLINYIAAVGLFDNGVKLNTSYVPFRDHVYRKSWIAPQGARIYTQKFSCYNQSYVRYVVNDAVIPIESCSSGPGFSCPLEQFYDYAESRLSDINFSDKCGKIIATNATSLTFYWDYKTRNYNASLVKK</sequence>
<dbReference type="GeneID" id="59327865"/>
<name>A0A7G3ZM88_9SACH</name>
<evidence type="ECO:0000313" key="8">
    <source>
        <dbReference type="EMBL" id="QLL34624.1"/>
    </source>
</evidence>
<dbReference type="CDD" id="cd07061">
    <property type="entry name" value="HP_HAP_like"/>
    <property type="match status" value="1"/>
</dbReference>
<evidence type="ECO:0000256" key="6">
    <source>
        <dbReference type="PIRSR" id="PIRSR000894-2"/>
    </source>
</evidence>
<evidence type="ECO:0000313" key="9">
    <source>
        <dbReference type="Proteomes" id="UP000515788"/>
    </source>
</evidence>
<dbReference type="EMBL" id="CP059252">
    <property type="protein sequence ID" value="QLL34624.1"/>
    <property type="molecule type" value="Genomic_DNA"/>
</dbReference>
<proteinExistence type="predicted"/>
<evidence type="ECO:0000256" key="5">
    <source>
        <dbReference type="PIRSR" id="PIRSR000894-1"/>
    </source>
</evidence>
<dbReference type="EC" id="3.1.3.2" evidence="2"/>
<protein>
    <recommendedName>
        <fullName evidence="2">acid phosphatase</fullName>
        <ecNumber evidence="2">3.1.3.2</ecNumber>
    </recommendedName>
</protein>
<dbReference type="OrthoDB" id="6509975at2759"/>
<dbReference type="KEGG" id="tgb:HG536_0G04860"/>
<feature type="chain" id="PRO_5028807456" description="acid phosphatase" evidence="7">
    <location>
        <begin position="21"/>
        <end position="470"/>
    </location>
</feature>
<feature type="active site" description="Nucleophile" evidence="5">
    <location>
        <position position="78"/>
    </location>
</feature>
<keyword evidence="3" id="KW-0378">Hydrolase</keyword>
<feature type="active site" description="Proton donor" evidence="5">
    <location>
        <position position="341"/>
    </location>
</feature>